<feature type="region of interest" description="Disordered" evidence="1">
    <location>
        <begin position="28"/>
        <end position="47"/>
    </location>
</feature>
<dbReference type="Proteomes" id="UP000033815">
    <property type="component" value="Unassembled WGS sequence"/>
</dbReference>
<organism evidence="2 3">
    <name type="scientific">Candidatus Nomurabacteria bacterium GW2011_GWB1_44_12</name>
    <dbReference type="NCBI Taxonomy" id="1618748"/>
    <lineage>
        <taxon>Bacteria</taxon>
        <taxon>Candidatus Nomuraibacteriota</taxon>
    </lineage>
</organism>
<evidence type="ECO:0000256" key="1">
    <source>
        <dbReference type="SAM" id="MobiDB-lite"/>
    </source>
</evidence>
<feature type="region of interest" description="Disordered" evidence="1">
    <location>
        <begin position="1"/>
        <end position="20"/>
    </location>
</feature>
<dbReference type="EMBL" id="LCHP01000004">
    <property type="protein sequence ID" value="KKT36916.1"/>
    <property type="molecule type" value="Genomic_DNA"/>
</dbReference>
<proteinExistence type="predicted"/>
<evidence type="ECO:0000313" key="3">
    <source>
        <dbReference type="Proteomes" id="UP000033815"/>
    </source>
</evidence>
<comment type="caution">
    <text evidence="2">The sequence shown here is derived from an EMBL/GenBank/DDBJ whole genome shotgun (WGS) entry which is preliminary data.</text>
</comment>
<protein>
    <submittedName>
        <fullName evidence="2">Uncharacterized protein</fullName>
    </submittedName>
</protein>
<name>A0A837IB78_9BACT</name>
<reference evidence="2 3" key="1">
    <citation type="journal article" date="2015" name="Nature">
        <title>rRNA introns, odd ribosomes, and small enigmatic genomes across a large radiation of phyla.</title>
        <authorList>
            <person name="Brown C.T."/>
            <person name="Hug L.A."/>
            <person name="Thomas B.C."/>
            <person name="Sharon I."/>
            <person name="Castelle C.J."/>
            <person name="Singh A."/>
            <person name="Wilkins M.J."/>
            <person name="Williams K.H."/>
            <person name="Banfield J.F."/>
        </authorList>
    </citation>
    <scope>NUCLEOTIDE SEQUENCE [LARGE SCALE GENOMIC DNA]</scope>
</reference>
<gene>
    <name evidence="2" type="ORF">UW25_C0004G0244</name>
</gene>
<evidence type="ECO:0000313" key="2">
    <source>
        <dbReference type="EMBL" id="KKT36916.1"/>
    </source>
</evidence>
<dbReference type="AlphaFoldDB" id="A0A837IB78"/>
<sequence>MDKGPIDSDVEVHDEKDDASLRALEGQGISIIGGERNEPHETGSDQEPLDQFSRELMDEGGIEIVTGDESEEEESFL</sequence>
<accession>A0A837IB78</accession>